<evidence type="ECO:0000256" key="3">
    <source>
        <dbReference type="ARBA" id="ARBA00022989"/>
    </source>
</evidence>
<proteinExistence type="predicted"/>
<evidence type="ECO:0000256" key="4">
    <source>
        <dbReference type="ARBA" id="ARBA00023136"/>
    </source>
</evidence>
<evidence type="ECO:0000256" key="2">
    <source>
        <dbReference type="ARBA" id="ARBA00022692"/>
    </source>
</evidence>
<keyword evidence="3" id="KW-1133">Transmembrane helix</keyword>
<keyword evidence="4" id="KW-0472">Membrane</keyword>
<feature type="compositionally biased region" description="Low complexity" evidence="5">
    <location>
        <begin position="235"/>
        <end position="248"/>
    </location>
</feature>
<comment type="subcellular location">
    <subcellularLocation>
        <location evidence="1">Membrane</location>
        <topology evidence="1">Single-pass membrane protein</topology>
    </subcellularLocation>
</comment>
<evidence type="ECO:0000259" key="6">
    <source>
        <dbReference type="Pfam" id="PF04357"/>
    </source>
</evidence>
<sequence>MASPFLHRTGVLIRLALWLLLWLLGLILLLAGVALSSWGSQWLFEQAQSRGWVQATRFEGAPLDELTIDDLALDAGPLSLRVAHLHLAWGDDCLWKGRLCLDDLTLSGARIRLAASETQVPPPPQEDSGGALGPIAVPLPIEIRQVRLNDVGVELADGTALHWDHFQTGASMQGNRLTLSPTTLAGVDITLPAATDDDLAQTLAQASLGDGVISPAALAAAESLYPSTSPARAATASASTSEASGGRTPATAGSKVSADQTPSSATPSQTLPPLVLSPLTLAAAANVAAATDTADPRVAAIEEQLQALRQQLPDFALPLQLEVPSLTIRDVSLNGPTPQRLDRLTLSLAAVDRQLEIRRLTLDSPDGQAELSARVELSGEVPIALALRSRITRAPLYGQQTTLDVSGTLADLDLTLHTQGVADATLKARLQAFAPGLPFTLELNGQDLRWPLAQQPFAAFRALPEGLDASAIRSARDLAGVAPVPASAPQYRLDRLSLSLSGSLAAYQARLDLAGQGQGLPPVTLGVRGEGDLQAFHWQPLEVASDGGELRSQGSVRWTPLLSANLSLDLSRLPLEAFTQAVTGQLNGQARAAFAMGHDGGWQLALPQLDIDGRLQQRELRLAASLDGNSDMAWHIRQLDLRQGRNRVTATGSIDHTLNIDGRIDAPALGTILPQLAGALRGQFQGRGTLDKPSVTLELNGSGVAYGDSRVGQLALKANSTGTADPQFDVDLQAADIAAANQQIRRLELGLGGRLSQHKLSLDVAGGEGLPASQLALRLRGGLDDAHRHYRGTLASLSAATDYGDLALRDALDFSADLQAASVTLAPFCLDRRQGGALCLTERMTASADQGRAALALDEIPMALLDDFMPEGWRVAGSTAGKLIASWSRGGQAWTAKADIDAQAQVSGVDARGAPWQVPAARVALTLDADQQRARTDVTLNLADAGQVQLQAQIDDPAGEGRLQGWLAVDDLRFSPYRPLVAGISQLEGAINGDVALGGSIAEPALNGNLVIDGVKVKGGVSPVAVTDARLTLALAGQSSTLDGYVQSEDGRLALSGDADWQDPAEWRANVNIDGKEQPILVAMPAYGRLRIAPDLQIRATPQRLQVRGDVSVPWARLEIGQLPASAQVPSSDTVIITEEQDRRQQAAVAARANDEGADTAQALADAGMQLDIRVKLHLGPDMKLEAYGLKSELRGELEIRQGTGPVQLYGDVKLIGGTYTSFGQDLIIRQGQVIFSGPASQPNLQFEAIRNPDTTEDDVIAGLRVTGPASAPRLTIFSEPAMSESRALSYILRGRAPDDSGGGDDALTSALIGLSLSQTGSAVGKVGESFGVQDLSLDASGSGDDSQVVVSGYVFDDLKVSYGVGIFSPIAELTLRYRLIQNLYLQAVSGAAQALDLIYTFSLGRSGGP</sequence>
<dbReference type="GO" id="GO:0005886">
    <property type="term" value="C:plasma membrane"/>
    <property type="evidence" value="ECO:0007669"/>
    <property type="project" value="InterPro"/>
</dbReference>
<dbReference type="EMBL" id="CP159578">
    <property type="protein sequence ID" value="XCJ77752.1"/>
    <property type="molecule type" value="Genomic_DNA"/>
</dbReference>
<evidence type="ECO:0000313" key="7">
    <source>
        <dbReference type="EMBL" id="XCJ77752.1"/>
    </source>
</evidence>
<dbReference type="GO" id="GO:0097347">
    <property type="term" value="C:TAM protein secretion complex"/>
    <property type="evidence" value="ECO:0007669"/>
    <property type="project" value="TreeGrafter"/>
</dbReference>
<feature type="region of interest" description="Disordered" evidence="5">
    <location>
        <begin position="235"/>
        <end position="272"/>
    </location>
</feature>
<evidence type="ECO:0000256" key="5">
    <source>
        <dbReference type="SAM" id="MobiDB-lite"/>
    </source>
</evidence>
<dbReference type="PANTHER" id="PTHR36985">
    <property type="entry name" value="TRANSLOCATION AND ASSEMBLY MODULE SUBUNIT TAMB"/>
    <property type="match status" value="1"/>
</dbReference>
<dbReference type="InterPro" id="IPR007452">
    <property type="entry name" value="TamB_C"/>
</dbReference>
<evidence type="ECO:0000256" key="1">
    <source>
        <dbReference type="ARBA" id="ARBA00004167"/>
    </source>
</evidence>
<accession>A0AB74U047</accession>
<feature type="domain" description="Translocation and assembly module TamB C-terminal" evidence="6">
    <location>
        <begin position="1048"/>
        <end position="1402"/>
    </location>
</feature>
<keyword evidence="2" id="KW-0812">Transmembrane</keyword>
<dbReference type="RefSeq" id="WP_353978801.1">
    <property type="nucleotide sequence ID" value="NZ_CP159578.1"/>
</dbReference>
<name>A0AB74U047_9GAMM</name>
<gene>
    <name evidence="7" type="ORF">ABV408_09785</name>
</gene>
<dbReference type="GO" id="GO:0009306">
    <property type="term" value="P:protein secretion"/>
    <property type="evidence" value="ECO:0007669"/>
    <property type="project" value="InterPro"/>
</dbReference>
<reference evidence="7" key="1">
    <citation type="submission" date="2024-06" db="EMBL/GenBank/DDBJ databases">
        <title>Complete genome of Salinicola endophyticus HNIBRBA4755.</title>
        <authorList>
            <person name="Shin S.Y."/>
            <person name="Kang H."/>
            <person name="Song J."/>
        </authorList>
    </citation>
    <scope>NUCLEOTIDE SEQUENCE</scope>
    <source>
        <strain evidence="7">HNIBRBA4755</strain>
    </source>
</reference>
<dbReference type="Pfam" id="PF04357">
    <property type="entry name" value="TamB"/>
    <property type="match status" value="1"/>
</dbReference>
<protein>
    <submittedName>
        <fullName evidence="7">Translocation/assembly module TamB domain-containing protein</fullName>
    </submittedName>
</protein>
<dbReference type="PANTHER" id="PTHR36985:SF1">
    <property type="entry name" value="TRANSLOCATION AND ASSEMBLY MODULE SUBUNIT TAMB"/>
    <property type="match status" value="1"/>
</dbReference>
<organism evidence="7">
    <name type="scientific">Salinicola endophyticus</name>
    <dbReference type="NCBI Taxonomy" id="1949083"/>
    <lineage>
        <taxon>Bacteria</taxon>
        <taxon>Pseudomonadati</taxon>
        <taxon>Pseudomonadota</taxon>
        <taxon>Gammaproteobacteria</taxon>
        <taxon>Oceanospirillales</taxon>
        <taxon>Halomonadaceae</taxon>
        <taxon>Salinicola</taxon>
    </lineage>
</organism>